<evidence type="ECO:0000313" key="1">
    <source>
        <dbReference type="EMBL" id="MEJ8305726.1"/>
    </source>
</evidence>
<accession>A0ACC6PFP9</accession>
<organism evidence="1 2">
    <name type="scientific">Saccharibacillus sacchari</name>
    <dbReference type="NCBI Taxonomy" id="456493"/>
    <lineage>
        <taxon>Bacteria</taxon>
        <taxon>Bacillati</taxon>
        <taxon>Bacillota</taxon>
        <taxon>Bacilli</taxon>
        <taxon>Bacillales</taxon>
        <taxon>Paenibacillaceae</taxon>
        <taxon>Saccharibacillus</taxon>
    </lineage>
</organism>
<keyword evidence="2" id="KW-1185">Reference proteome</keyword>
<comment type="caution">
    <text evidence="1">The sequence shown here is derived from an EMBL/GenBank/DDBJ whole genome shotgun (WGS) entry which is preliminary data.</text>
</comment>
<dbReference type="EMBL" id="JBBKAR010000045">
    <property type="protein sequence ID" value="MEJ8305726.1"/>
    <property type="molecule type" value="Genomic_DNA"/>
</dbReference>
<name>A0ACC6PFP9_9BACL</name>
<protein>
    <submittedName>
        <fullName evidence="1">S-layer homology domain-containing protein</fullName>
    </submittedName>
</protein>
<gene>
    <name evidence="1" type="ORF">WKI47_17595</name>
</gene>
<reference evidence="1" key="1">
    <citation type="submission" date="2024-03" db="EMBL/GenBank/DDBJ databases">
        <title>Whole genome sequecning of epiphytes from Marcgravia umbellata leaves.</title>
        <authorList>
            <person name="Kumar G."/>
            <person name="Savka M.A."/>
        </authorList>
    </citation>
    <scope>NUCLEOTIDE SEQUENCE</scope>
    <source>
        <strain evidence="1">RIT_BL5</strain>
    </source>
</reference>
<dbReference type="Proteomes" id="UP001380953">
    <property type="component" value="Unassembled WGS sequence"/>
</dbReference>
<proteinExistence type="predicted"/>
<sequence length="399" mass="42105">MNKKIATAVLSASLIAASLGGYANAASAGFKDLNNVPGQAKILALHDKKIVNGVSATSFAPQSQLTQAEALQLIVKGFKLDEKTQTDALIALNTLFPSVKEDAWYANAFGYAYNNGVDIPKNVNPSAKITREQYIDYVMTGLQAVGKMPAIDVATPDIADLDKLNPEYLDSVQLAIVLGIAKPADGKNFNPTQEITRADAAVVLYNAVEYLDKIAADLDGKGTYQPGTGDERTIDILPGDKSSTGERTIDVLPHEKPASTPASGSYASPANGKFFSTGSVNRAIEEKSGKAAKFQVSVTLFENGAPIDPQSAKGKAELKRLQSLGYEIGYAKAWTYAGNLQKAEYTYISGTFTAEQLQAFKASTAYGYAFDFASNGDGSAVTSQNGAVTAPATPSLIAD</sequence>
<evidence type="ECO:0000313" key="2">
    <source>
        <dbReference type="Proteomes" id="UP001380953"/>
    </source>
</evidence>